<keyword evidence="10 13" id="KW-0520">NAD</keyword>
<feature type="binding site" evidence="13 17">
    <location>
        <position position="420"/>
    </location>
    <ligand>
        <name>substrate</name>
    </ligand>
</feature>
<dbReference type="PANTHER" id="PTHR21256">
    <property type="entry name" value="HISTIDINOL DEHYDROGENASE HDH"/>
    <property type="match status" value="1"/>
</dbReference>
<feature type="binding site" evidence="13 16">
    <location>
        <position position="130"/>
    </location>
    <ligand>
        <name>NAD(+)</name>
        <dbReference type="ChEBI" id="CHEBI:57540"/>
    </ligand>
</feature>
<dbReference type="NCBIfam" id="TIGR00069">
    <property type="entry name" value="hisD"/>
    <property type="match status" value="1"/>
</dbReference>
<dbReference type="OrthoDB" id="9805269at2"/>
<dbReference type="HAMAP" id="MF_01024">
    <property type="entry name" value="HisD"/>
    <property type="match status" value="1"/>
</dbReference>
<evidence type="ECO:0000256" key="3">
    <source>
        <dbReference type="ARBA" id="ARBA00010178"/>
    </source>
</evidence>
<evidence type="ECO:0000256" key="6">
    <source>
        <dbReference type="ARBA" id="ARBA00022605"/>
    </source>
</evidence>
<dbReference type="PANTHER" id="PTHR21256:SF2">
    <property type="entry name" value="HISTIDINE BIOSYNTHESIS TRIFUNCTIONAL PROTEIN"/>
    <property type="match status" value="1"/>
</dbReference>
<keyword evidence="7 13" id="KW-0479">Metal-binding</keyword>
<keyword evidence="6 13" id="KW-0028">Amino-acid biosynthesis</keyword>
<protein>
    <recommendedName>
        <fullName evidence="5 13">Histidinol dehydrogenase</fullName>
        <shortName evidence="13">HDH</shortName>
        <ecNumber evidence="4 13">1.1.1.23</ecNumber>
    </recommendedName>
</protein>
<dbReference type="PIRSF" id="PIRSF000099">
    <property type="entry name" value="Histidinol_dh"/>
    <property type="match status" value="1"/>
</dbReference>
<evidence type="ECO:0000256" key="10">
    <source>
        <dbReference type="ARBA" id="ARBA00023027"/>
    </source>
</evidence>
<feature type="binding site" evidence="13 17">
    <location>
        <position position="328"/>
    </location>
    <ligand>
        <name>substrate</name>
    </ligand>
</feature>
<evidence type="ECO:0000256" key="5">
    <source>
        <dbReference type="ARBA" id="ARBA00016531"/>
    </source>
</evidence>
<keyword evidence="8 13" id="KW-0862">Zinc</keyword>
<evidence type="ECO:0000256" key="9">
    <source>
        <dbReference type="ARBA" id="ARBA00023002"/>
    </source>
</evidence>
<dbReference type="GO" id="GO:0000105">
    <property type="term" value="P:L-histidine biosynthetic process"/>
    <property type="evidence" value="ECO:0007669"/>
    <property type="project" value="UniProtKB-UniRule"/>
</dbReference>
<feature type="binding site" evidence="13 17">
    <location>
        <position position="361"/>
    </location>
    <ligand>
        <name>substrate</name>
    </ligand>
</feature>
<evidence type="ECO:0000256" key="18">
    <source>
        <dbReference type="PIRSR" id="PIRSR000099-4"/>
    </source>
</evidence>
<dbReference type="Pfam" id="PF00815">
    <property type="entry name" value="Histidinol_dh"/>
    <property type="match status" value="1"/>
</dbReference>
<dbReference type="GO" id="GO:0005829">
    <property type="term" value="C:cytosol"/>
    <property type="evidence" value="ECO:0007669"/>
    <property type="project" value="TreeGrafter"/>
</dbReference>
<dbReference type="PROSITE" id="PS00611">
    <property type="entry name" value="HISOL_DEHYDROGENASE"/>
    <property type="match status" value="1"/>
</dbReference>
<feature type="binding site" evidence="13 17">
    <location>
        <position position="415"/>
    </location>
    <ligand>
        <name>substrate</name>
    </ligand>
</feature>
<dbReference type="Gene3D" id="1.20.5.1300">
    <property type="match status" value="1"/>
</dbReference>
<evidence type="ECO:0000256" key="7">
    <source>
        <dbReference type="ARBA" id="ARBA00022723"/>
    </source>
</evidence>
<feature type="binding site" evidence="13 18">
    <location>
        <position position="420"/>
    </location>
    <ligand>
        <name>Zn(2+)</name>
        <dbReference type="ChEBI" id="CHEBI:29105"/>
    </ligand>
</feature>
<dbReference type="InterPro" id="IPR016161">
    <property type="entry name" value="Ald_DH/histidinol_DH"/>
</dbReference>
<dbReference type="GO" id="GO:0008270">
    <property type="term" value="F:zinc ion binding"/>
    <property type="evidence" value="ECO:0007669"/>
    <property type="project" value="UniProtKB-UniRule"/>
</dbReference>
<proteinExistence type="inferred from homology"/>
<feature type="binding site" evidence="13 18">
    <location>
        <position position="361"/>
    </location>
    <ligand>
        <name>Zn(2+)</name>
        <dbReference type="ChEBI" id="CHEBI:29105"/>
    </ligand>
</feature>
<dbReference type="Proteomes" id="UP000244060">
    <property type="component" value="Unassembled WGS sequence"/>
</dbReference>
<dbReference type="AlphaFoldDB" id="A0A2T5K6Z1"/>
<organism evidence="20 21">
    <name type="scientific">Cereibacter azotoformans</name>
    <dbReference type="NCBI Taxonomy" id="43057"/>
    <lineage>
        <taxon>Bacteria</taxon>
        <taxon>Pseudomonadati</taxon>
        <taxon>Pseudomonadota</taxon>
        <taxon>Alphaproteobacteria</taxon>
        <taxon>Rhodobacterales</taxon>
        <taxon>Paracoccaceae</taxon>
        <taxon>Cereibacter</taxon>
    </lineage>
</organism>
<keyword evidence="11 13" id="KW-0368">Histidine biosynthesis</keyword>
<keyword evidence="21" id="KW-1185">Reference proteome</keyword>
<dbReference type="SUPFAM" id="SSF53720">
    <property type="entry name" value="ALDH-like"/>
    <property type="match status" value="1"/>
</dbReference>
<keyword evidence="9 13" id="KW-0560">Oxidoreductase</keyword>
<evidence type="ECO:0000256" key="14">
    <source>
        <dbReference type="PIRNR" id="PIRNR000099"/>
    </source>
</evidence>
<feature type="binding site" evidence="13 17">
    <location>
        <position position="237"/>
    </location>
    <ligand>
        <name>substrate</name>
    </ligand>
</feature>
<evidence type="ECO:0000256" key="12">
    <source>
        <dbReference type="ARBA" id="ARBA00049489"/>
    </source>
</evidence>
<evidence type="ECO:0000313" key="20">
    <source>
        <dbReference type="EMBL" id="PTR18195.1"/>
    </source>
</evidence>
<dbReference type="EC" id="1.1.1.23" evidence="4 13"/>
<dbReference type="CDD" id="cd06572">
    <property type="entry name" value="Histidinol_dh"/>
    <property type="match status" value="1"/>
</dbReference>
<feature type="binding site" evidence="13 16">
    <location>
        <position position="191"/>
    </location>
    <ligand>
        <name>NAD(+)</name>
        <dbReference type="ChEBI" id="CHEBI:57540"/>
    </ligand>
</feature>
<evidence type="ECO:0000256" key="16">
    <source>
        <dbReference type="PIRSR" id="PIRSR000099-2"/>
    </source>
</evidence>
<dbReference type="InterPro" id="IPR022695">
    <property type="entry name" value="Histidinol_DH_monofunct"/>
</dbReference>
<evidence type="ECO:0000256" key="13">
    <source>
        <dbReference type="HAMAP-Rule" id="MF_01024"/>
    </source>
</evidence>
<feature type="binding site" evidence="13 18">
    <location>
        <position position="259"/>
    </location>
    <ligand>
        <name>Zn(2+)</name>
        <dbReference type="ChEBI" id="CHEBI:29105"/>
    </ligand>
</feature>
<evidence type="ECO:0000313" key="21">
    <source>
        <dbReference type="Proteomes" id="UP000244060"/>
    </source>
</evidence>
<dbReference type="FunFam" id="3.40.50.1980:FF:000010">
    <property type="entry name" value="Histidinol dehydrogenase"/>
    <property type="match status" value="1"/>
</dbReference>
<dbReference type="PRINTS" id="PR00083">
    <property type="entry name" value="HOLDHDRGNASE"/>
</dbReference>
<dbReference type="RefSeq" id="WP_108221099.1">
    <property type="nucleotide sequence ID" value="NZ_CP090021.1"/>
</dbReference>
<feature type="binding site" evidence="13 17">
    <location>
        <position position="262"/>
    </location>
    <ligand>
        <name>substrate</name>
    </ligand>
</feature>
<evidence type="ECO:0000256" key="11">
    <source>
        <dbReference type="ARBA" id="ARBA00023102"/>
    </source>
</evidence>
<comment type="caution">
    <text evidence="20">The sequence shown here is derived from an EMBL/GenBank/DDBJ whole genome shotgun (WGS) entry which is preliminary data.</text>
</comment>
<evidence type="ECO:0000256" key="17">
    <source>
        <dbReference type="PIRSR" id="PIRSR000099-3"/>
    </source>
</evidence>
<dbReference type="FunFam" id="3.40.50.1980:FF:000026">
    <property type="entry name" value="Histidinol dehydrogenase"/>
    <property type="match status" value="1"/>
</dbReference>
<dbReference type="InterPro" id="IPR012131">
    <property type="entry name" value="Hstdl_DH"/>
</dbReference>
<gene>
    <name evidence="13" type="primary">hisD</name>
    <name evidence="20" type="ORF">C8J28_109154</name>
</gene>
<evidence type="ECO:0000256" key="2">
    <source>
        <dbReference type="ARBA" id="ARBA00004940"/>
    </source>
</evidence>
<dbReference type="GO" id="GO:0051287">
    <property type="term" value="F:NAD binding"/>
    <property type="evidence" value="ECO:0007669"/>
    <property type="project" value="InterPro"/>
</dbReference>
<feature type="active site" description="Proton acceptor" evidence="13 15">
    <location>
        <position position="327"/>
    </location>
</feature>
<reference evidence="20 21" key="1">
    <citation type="submission" date="2018-04" db="EMBL/GenBank/DDBJ databases">
        <title>Genomic Encyclopedia of Type Strains, Phase III (KMG-III): the genomes of soil and plant-associated and newly described type strains.</title>
        <authorList>
            <person name="Whitman W."/>
        </authorList>
    </citation>
    <scope>NUCLEOTIDE SEQUENCE [LARGE SCALE GENOMIC DNA]</scope>
    <source>
        <strain evidence="20 21">KA25</strain>
    </source>
</reference>
<evidence type="ECO:0000256" key="4">
    <source>
        <dbReference type="ARBA" id="ARBA00012965"/>
    </source>
</evidence>
<comment type="pathway">
    <text evidence="2 13">Amino-acid biosynthesis; L-histidine biosynthesis; L-histidine from 5-phospho-alpha-D-ribose 1-diphosphate: step 9/9.</text>
</comment>
<evidence type="ECO:0000256" key="19">
    <source>
        <dbReference type="RuleBase" id="RU004175"/>
    </source>
</evidence>
<comment type="function">
    <text evidence="1 13">Catalyzes the sequential NAD-dependent oxidations of L-histidinol to L-histidinaldehyde and then to L-histidine.</text>
</comment>
<evidence type="ECO:0000256" key="1">
    <source>
        <dbReference type="ARBA" id="ARBA00003850"/>
    </source>
</evidence>
<evidence type="ECO:0000256" key="15">
    <source>
        <dbReference type="PIRSR" id="PIRSR000099-1"/>
    </source>
</evidence>
<feature type="binding site" evidence="13 16">
    <location>
        <position position="214"/>
    </location>
    <ligand>
        <name>NAD(+)</name>
        <dbReference type="ChEBI" id="CHEBI:57540"/>
    </ligand>
</feature>
<dbReference type="UniPathway" id="UPA00031">
    <property type="reaction ID" value="UER00014"/>
</dbReference>
<dbReference type="GO" id="GO:0004399">
    <property type="term" value="F:histidinol dehydrogenase activity"/>
    <property type="evidence" value="ECO:0007669"/>
    <property type="project" value="UniProtKB-UniRule"/>
</dbReference>
<feature type="binding site" evidence="13 18">
    <location>
        <position position="262"/>
    </location>
    <ligand>
        <name>Zn(2+)</name>
        <dbReference type="ChEBI" id="CHEBI:29105"/>
    </ligand>
</feature>
<comment type="similarity">
    <text evidence="3 13 14 19">Belongs to the histidinol dehydrogenase family.</text>
</comment>
<feature type="binding site" evidence="13 17">
    <location>
        <position position="259"/>
    </location>
    <ligand>
        <name>substrate</name>
    </ligand>
</feature>
<name>A0A2T5K6Z1_9RHOB</name>
<comment type="catalytic activity">
    <reaction evidence="12 13">
        <text>L-histidinol + 2 NAD(+) + H2O = L-histidine + 2 NADH + 3 H(+)</text>
        <dbReference type="Rhea" id="RHEA:20641"/>
        <dbReference type="ChEBI" id="CHEBI:15377"/>
        <dbReference type="ChEBI" id="CHEBI:15378"/>
        <dbReference type="ChEBI" id="CHEBI:57540"/>
        <dbReference type="ChEBI" id="CHEBI:57595"/>
        <dbReference type="ChEBI" id="CHEBI:57699"/>
        <dbReference type="ChEBI" id="CHEBI:57945"/>
        <dbReference type="EC" id="1.1.1.23"/>
    </reaction>
</comment>
<sequence length="434" mass="46104">MPQFLDASDPGFEAAFSALLGMKREDSPDVDAVVAAIIADVRERGDAAVIELTARFDRMELVPERLAFSEAEIEAEIARVPADERAALELAAERIRAYHERQMPEDARWEDAAGASLGWRWGAIASAGLYVPGGLASYPSSVLMNAIPAKVAGVERLAVVCPTPGGVVNPLVLLAARIAGVDTIYRIGGAQAVAALAYGTETIRPVDKITGPGNAYVAAAKRRVFGRVGIDMIAGPSEILVIADGKTDPDWIALDLLSQAEHDESAQSILITPDAAFGQAVARAVEARLETLARREIAGASWRDYGAVIVTRDLEEAAALSDRVAPEHLELCVEDPEALAARIRHAGAIFLGAWTPEAIGDYVGGPNHVLPTARSARFSSGLSVMDFLKRTTLARMTPSALRAIGPAAERLAISESLEAHGLSVRARLDRLNEV</sequence>
<comment type="cofactor">
    <cofactor evidence="13 18">
        <name>Zn(2+)</name>
        <dbReference type="ChEBI" id="CHEBI:29105"/>
    </cofactor>
    <text evidence="13 18">Binds 1 zinc ion per subunit.</text>
</comment>
<evidence type="ECO:0000256" key="8">
    <source>
        <dbReference type="ARBA" id="ARBA00022833"/>
    </source>
</evidence>
<dbReference type="Gene3D" id="3.40.50.1980">
    <property type="entry name" value="Nitrogenase molybdenum iron protein domain"/>
    <property type="match status" value="2"/>
</dbReference>
<accession>A0A2T5K6Z1</accession>
<dbReference type="EMBL" id="QAOT01000009">
    <property type="protein sequence ID" value="PTR18195.1"/>
    <property type="molecule type" value="Genomic_DNA"/>
</dbReference>
<dbReference type="InterPro" id="IPR001692">
    <property type="entry name" value="Histidinol_DH_CS"/>
</dbReference>
<feature type="active site" description="Proton acceptor" evidence="13 15">
    <location>
        <position position="328"/>
    </location>
</feature>